<dbReference type="STRING" id="883158.HMPREF9140_01351"/>
<dbReference type="SUPFAM" id="SSF46785">
    <property type="entry name" value="Winged helix' DNA-binding domain"/>
    <property type="match status" value="1"/>
</dbReference>
<dbReference type="InterPro" id="IPR000485">
    <property type="entry name" value="AsnC-type_HTH_dom"/>
</dbReference>
<dbReference type="GO" id="GO:0043565">
    <property type="term" value="F:sequence-specific DNA binding"/>
    <property type="evidence" value="ECO:0007669"/>
    <property type="project" value="InterPro"/>
</dbReference>
<dbReference type="InterPro" id="IPR011008">
    <property type="entry name" value="Dimeric_a/b-barrel"/>
</dbReference>
<dbReference type="Gene3D" id="1.10.10.10">
    <property type="entry name" value="Winged helix-like DNA-binding domain superfamily/Winged helix DNA-binding domain"/>
    <property type="match status" value="1"/>
</dbReference>
<dbReference type="PANTHER" id="PTHR30154">
    <property type="entry name" value="LEUCINE-RESPONSIVE REGULATORY PROTEIN"/>
    <property type="match status" value="1"/>
</dbReference>
<dbReference type="InterPro" id="IPR019888">
    <property type="entry name" value="Tscrpt_reg_AsnC-like"/>
</dbReference>
<dbReference type="SUPFAM" id="SSF54909">
    <property type="entry name" value="Dimeric alpha+beta barrel"/>
    <property type="match status" value="1"/>
</dbReference>
<dbReference type="Pfam" id="PF01037">
    <property type="entry name" value="AsnC_trans_reg"/>
    <property type="match status" value="1"/>
</dbReference>
<dbReference type="PROSITE" id="PS50956">
    <property type="entry name" value="HTH_ASNC_2"/>
    <property type="match status" value="1"/>
</dbReference>
<keyword evidence="1" id="KW-0805">Transcription regulation</keyword>
<keyword evidence="3" id="KW-0804">Transcription</keyword>
<dbReference type="PRINTS" id="PR00033">
    <property type="entry name" value="HTHASNC"/>
</dbReference>
<keyword evidence="2" id="KW-0238">DNA-binding</keyword>
<dbReference type="SMART" id="SM00344">
    <property type="entry name" value="HTH_ASNC"/>
    <property type="match status" value="1"/>
</dbReference>
<feature type="domain" description="HTH asnC-type" evidence="4">
    <location>
        <begin position="6"/>
        <end position="67"/>
    </location>
</feature>
<dbReference type="InterPro" id="IPR036390">
    <property type="entry name" value="WH_DNA-bd_sf"/>
</dbReference>
<dbReference type="PATRIC" id="fig|883158.3.peg.1350"/>
<organism evidence="5 6">
    <name type="scientific">Prevotella micans F0438</name>
    <dbReference type="NCBI Taxonomy" id="883158"/>
    <lineage>
        <taxon>Bacteria</taxon>
        <taxon>Pseudomonadati</taxon>
        <taxon>Bacteroidota</taxon>
        <taxon>Bacteroidia</taxon>
        <taxon>Bacteroidales</taxon>
        <taxon>Prevotellaceae</taxon>
        <taxon>Prevotella</taxon>
    </lineage>
</organism>
<dbReference type="HOGENOM" id="CLU_091233_5_0_10"/>
<evidence type="ECO:0000259" key="4">
    <source>
        <dbReference type="PROSITE" id="PS50956"/>
    </source>
</evidence>
<name>H1Q363_9BACT</name>
<sequence>MAHRSLDNLDKKILRLIAEDARIPFLEVARICNVSGAAIHQRIQKLVNLGIIKGSQFVIDPEKIGYETCAFIGLNLRNPEKFDEVVEALKRIPEIVEAHYTTGQYDLFVKLYAFNNHHLLNIIHDKLQPLGLSRSDSTISYNAVIDRPLPIIDRPFEK</sequence>
<proteinExistence type="predicted"/>
<dbReference type="AlphaFoldDB" id="H1Q363"/>
<evidence type="ECO:0000313" key="6">
    <source>
        <dbReference type="Proteomes" id="UP000016023"/>
    </source>
</evidence>
<dbReference type="eggNOG" id="COG1522">
    <property type="taxonomic scope" value="Bacteria"/>
</dbReference>
<keyword evidence="6" id="KW-1185">Reference proteome</keyword>
<protein>
    <recommendedName>
        <fullName evidence="4">HTH asnC-type domain-containing protein</fullName>
    </recommendedName>
</protein>
<evidence type="ECO:0000256" key="3">
    <source>
        <dbReference type="ARBA" id="ARBA00023163"/>
    </source>
</evidence>
<dbReference type="Pfam" id="PF13404">
    <property type="entry name" value="HTH_AsnC-type"/>
    <property type="match status" value="1"/>
</dbReference>
<dbReference type="EMBL" id="AGWK01000037">
    <property type="protein sequence ID" value="EHO69477.1"/>
    <property type="molecule type" value="Genomic_DNA"/>
</dbReference>
<gene>
    <name evidence="5" type="ORF">HMPREF9140_01351</name>
</gene>
<evidence type="ECO:0000256" key="2">
    <source>
        <dbReference type="ARBA" id="ARBA00023125"/>
    </source>
</evidence>
<dbReference type="Proteomes" id="UP000016023">
    <property type="component" value="Unassembled WGS sequence"/>
</dbReference>
<dbReference type="InterPro" id="IPR019887">
    <property type="entry name" value="Tscrpt_reg_AsnC/Lrp_C"/>
</dbReference>
<dbReference type="GO" id="GO:0005829">
    <property type="term" value="C:cytosol"/>
    <property type="evidence" value="ECO:0007669"/>
    <property type="project" value="TreeGrafter"/>
</dbReference>
<reference evidence="5 6" key="1">
    <citation type="submission" date="2011-12" db="EMBL/GenBank/DDBJ databases">
        <title>The Genome Sequence of Prevotella micans F0438.</title>
        <authorList>
            <consortium name="The Broad Institute Genome Sequencing Platform"/>
            <person name="Earl A."/>
            <person name="Ward D."/>
            <person name="Feldgarden M."/>
            <person name="Gevers D."/>
            <person name="Izard J."/>
            <person name="Baranova O.V."/>
            <person name="Blanton J.M."/>
            <person name="Wade W.G."/>
            <person name="Dewhirst F.E."/>
            <person name="Young S.K."/>
            <person name="Zeng Q."/>
            <person name="Gargeya S."/>
            <person name="Fitzgerald M."/>
            <person name="Haas B."/>
            <person name="Abouelleil A."/>
            <person name="Alvarado L."/>
            <person name="Arachchi H.M."/>
            <person name="Berlin A."/>
            <person name="Chapman S.B."/>
            <person name="Gearin G."/>
            <person name="Goldberg J."/>
            <person name="Griggs A."/>
            <person name="Gujja S."/>
            <person name="Hansen M."/>
            <person name="Heiman D."/>
            <person name="Howarth C."/>
            <person name="Larimer J."/>
            <person name="Lui A."/>
            <person name="MacDonald P.J.P."/>
            <person name="McCowen C."/>
            <person name="Montmayeur A."/>
            <person name="Murphy C."/>
            <person name="Neiman D."/>
            <person name="Pearson M."/>
            <person name="Priest M."/>
            <person name="Roberts A."/>
            <person name="Saif S."/>
            <person name="Shea T."/>
            <person name="Sisk P."/>
            <person name="Stolte C."/>
            <person name="Sykes S."/>
            <person name="Wortman J."/>
            <person name="Nusbaum C."/>
            <person name="Birren B."/>
        </authorList>
    </citation>
    <scope>NUCLEOTIDE SEQUENCE [LARGE SCALE GENOMIC DNA]</scope>
    <source>
        <strain evidence="5 6">F0438</strain>
    </source>
</reference>
<dbReference type="GO" id="GO:0043200">
    <property type="term" value="P:response to amino acid"/>
    <property type="evidence" value="ECO:0007669"/>
    <property type="project" value="TreeGrafter"/>
</dbReference>
<dbReference type="PANTHER" id="PTHR30154:SF34">
    <property type="entry name" value="TRANSCRIPTIONAL REGULATOR AZLB"/>
    <property type="match status" value="1"/>
</dbReference>
<dbReference type="Gene3D" id="3.30.70.920">
    <property type="match status" value="1"/>
</dbReference>
<comment type="caution">
    <text evidence="5">The sequence shown here is derived from an EMBL/GenBank/DDBJ whole genome shotgun (WGS) entry which is preliminary data.</text>
</comment>
<accession>H1Q363</accession>
<evidence type="ECO:0000256" key="1">
    <source>
        <dbReference type="ARBA" id="ARBA00023015"/>
    </source>
</evidence>
<evidence type="ECO:0000313" key="5">
    <source>
        <dbReference type="EMBL" id="EHO69477.1"/>
    </source>
</evidence>
<dbReference type="InterPro" id="IPR036388">
    <property type="entry name" value="WH-like_DNA-bd_sf"/>
</dbReference>
<dbReference type="RefSeq" id="WP_006952773.1">
    <property type="nucleotide sequence ID" value="NZ_JH594522.1"/>
</dbReference>